<dbReference type="SMART" id="SM00382">
    <property type="entry name" value="AAA"/>
    <property type="match status" value="2"/>
</dbReference>
<dbReference type="InterPro" id="IPR017871">
    <property type="entry name" value="ABC_transporter-like_CS"/>
</dbReference>
<evidence type="ECO:0000256" key="1">
    <source>
        <dbReference type="ARBA" id="ARBA00022448"/>
    </source>
</evidence>
<dbReference type="GO" id="GO:0016887">
    <property type="term" value="F:ATP hydrolysis activity"/>
    <property type="evidence" value="ECO:0007669"/>
    <property type="project" value="InterPro"/>
</dbReference>
<dbReference type="PROSITE" id="PS00211">
    <property type="entry name" value="ABC_TRANSPORTER_1"/>
    <property type="match status" value="2"/>
</dbReference>
<dbReference type="InterPro" id="IPR050319">
    <property type="entry name" value="ABC_transp_ATP-bind"/>
</dbReference>
<feature type="domain" description="ABC transporter" evidence="4">
    <location>
        <begin position="1"/>
        <end position="227"/>
    </location>
</feature>
<proteinExistence type="predicted"/>
<dbReference type="PROSITE" id="PS50893">
    <property type="entry name" value="ABC_TRANSPORTER_2"/>
    <property type="match status" value="2"/>
</dbReference>
<dbReference type="InterPro" id="IPR003439">
    <property type="entry name" value="ABC_transporter-like_ATP-bd"/>
</dbReference>
<dbReference type="PANTHER" id="PTHR43776:SF8">
    <property type="entry name" value="ABC TRANSPORTER, ATP-BINDING PROTEIN"/>
    <property type="match status" value="1"/>
</dbReference>
<dbReference type="EMBL" id="UINC01014423">
    <property type="protein sequence ID" value="SVA61509.1"/>
    <property type="molecule type" value="Genomic_DNA"/>
</dbReference>
<organism evidence="5">
    <name type="scientific">marine metagenome</name>
    <dbReference type="NCBI Taxonomy" id="408172"/>
    <lineage>
        <taxon>unclassified sequences</taxon>
        <taxon>metagenomes</taxon>
        <taxon>ecological metagenomes</taxon>
    </lineage>
</organism>
<dbReference type="GO" id="GO:0015833">
    <property type="term" value="P:peptide transport"/>
    <property type="evidence" value="ECO:0007669"/>
    <property type="project" value="InterPro"/>
</dbReference>
<sequence length="512" mass="57317">MELIENEILCVVGESGSGKSMMARSIMGLLPRRLKITGGEIKFEDRLLNHLTPKQFQEIRGLLIAMIFQEPMSALNPLHSIGKQIEEVLLLHTSLNKTERRKRILEMLTAVHLPDPQHIIQSYPHEISGGQRQRAMIAMALILEPKILIADEPTTALDVTTQAQILKLIRDLQREKQTGVIFITHDFGVVAEIADRIAVMKDGQLVEENEAQVILNSPQHIYTQELIRSVPDLKTPKPVESSKQVLLKVDHLEKIYQRRRGFLGSSKSEVFAVNKIQFTLREGETIGLVGESGSGKSTVARCIVKLISSDGGEILYQQKDLAKMDRKSMMPYRKEIQMVFQDPYGSLNPRLTVGQMVAQGPIIHGEKQTKAFQKAKELLELVGLGPQAVNRYPHEFSGGQRQRIGIARALALDPKILIADEPVSALDVSIQAQVLKLLGQIKQKLNFSMLFITHDLRVAAQVCDKIAVMHQGKLVEIGSTGKVFEDPQHEYTKSLLDSIPGRNWINPFSKNI</sequence>
<keyword evidence="2" id="KW-0547">Nucleotide-binding</keyword>
<dbReference type="InterPro" id="IPR027417">
    <property type="entry name" value="P-loop_NTPase"/>
</dbReference>
<feature type="domain" description="ABC transporter" evidence="4">
    <location>
        <begin position="247"/>
        <end position="496"/>
    </location>
</feature>
<dbReference type="CDD" id="cd03257">
    <property type="entry name" value="ABC_NikE_OppD_transporters"/>
    <property type="match status" value="2"/>
</dbReference>
<dbReference type="Pfam" id="PF00005">
    <property type="entry name" value="ABC_tran"/>
    <property type="match status" value="2"/>
</dbReference>
<dbReference type="AlphaFoldDB" id="A0A381X9T0"/>
<keyword evidence="1" id="KW-0813">Transport</keyword>
<keyword evidence="3" id="KW-0067">ATP-binding</keyword>
<evidence type="ECO:0000313" key="5">
    <source>
        <dbReference type="EMBL" id="SVA61509.1"/>
    </source>
</evidence>
<dbReference type="Pfam" id="PF08352">
    <property type="entry name" value="oligo_HPY"/>
    <property type="match status" value="2"/>
</dbReference>
<protein>
    <recommendedName>
        <fullName evidence="4">ABC transporter domain-containing protein</fullName>
    </recommendedName>
</protein>
<evidence type="ECO:0000259" key="4">
    <source>
        <dbReference type="PROSITE" id="PS50893"/>
    </source>
</evidence>
<name>A0A381X9T0_9ZZZZ</name>
<evidence type="ECO:0000256" key="3">
    <source>
        <dbReference type="ARBA" id="ARBA00022840"/>
    </source>
</evidence>
<reference evidence="5" key="1">
    <citation type="submission" date="2018-05" db="EMBL/GenBank/DDBJ databases">
        <authorList>
            <person name="Lanie J.A."/>
            <person name="Ng W.-L."/>
            <person name="Kazmierczak K.M."/>
            <person name="Andrzejewski T.M."/>
            <person name="Davidsen T.M."/>
            <person name="Wayne K.J."/>
            <person name="Tettelin H."/>
            <person name="Glass J.I."/>
            <person name="Rusch D."/>
            <person name="Podicherti R."/>
            <person name="Tsui H.-C.T."/>
            <person name="Winkler M.E."/>
        </authorList>
    </citation>
    <scope>NUCLEOTIDE SEQUENCE</scope>
</reference>
<evidence type="ECO:0000256" key="2">
    <source>
        <dbReference type="ARBA" id="ARBA00022741"/>
    </source>
</evidence>
<gene>
    <name evidence="5" type="ORF">METZ01_LOCUS114363</name>
</gene>
<dbReference type="GO" id="GO:0005524">
    <property type="term" value="F:ATP binding"/>
    <property type="evidence" value="ECO:0007669"/>
    <property type="project" value="UniProtKB-KW"/>
</dbReference>
<dbReference type="InterPro" id="IPR013563">
    <property type="entry name" value="Oligopep_ABC_C"/>
</dbReference>
<accession>A0A381X9T0</accession>
<dbReference type="PANTHER" id="PTHR43776">
    <property type="entry name" value="TRANSPORT ATP-BINDING PROTEIN"/>
    <property type="match status" value="1"/>
</dbReference>
<dbReference type="NCBIfam" id="NF007739">
    <property type="entry name" value="PRK10419.1"/>
    <property type="match status" value="2"/>
</dbReference>
<dbReference type="NCBIfam" id="NF008453">
    <property type="entry name" value="PRK11308.1"/>
    <property type="match status" value="2"/>
</dbReference>
<dbReference type="SUPFAM" id="SSF52540">
    <property type="entry name" value="P-loop containing nucleoside triphosphate hydrolases"/>
    <property type="match status" value="2"/>
</dbReference>
<dbReference type="GO" id="GO:0055085">
    <property type="term" value="P:transmembrane transport"/>
    <property type="evidence" value="ECO:0007669"/>
    <property type="project" value="UniProtKB-ARBA"/>
</dbReference>
<dbReference type="InterPro" id="IPR003593">
    <property type="entry name" value="AAA+_ATPase"/>
</dbReference>
<dbReference type="FunFam" id="3.40.50.300:FF:000016">
    <property type="entry name" value="Oligopeptide ABC transporter ATP-binding component"/>
    <property type="match status" value="2"/>
</dbReference>
<dbReference type="Gene3D" id="3.40.50.300">
    <property type="entry name" value="P-loop containing nucleotide triphosphate hydrolases"/>
    <property type="match status" value="2"/>
</dbReference>